<evidence type="ECO:0000259" key="11">
    <source>
        <dbReference type="Pfam" id="PF20985"/>
    </source>
</evidence>
<dbReference type="PRINTS" id="PR00776">
    <property type="entry name" value="HEMOGLOBNASE"/>
</dbReference>
<evidence type="ECO:0000256" key="2">
    <source>
        <dbReference type="ARBA" id="ARBA00022670"/>
    </source>
</evidence>
<evidence type="ECO:0000313" key="12">
    <source>
        <dbReference type="EMBL" id="KAJ8448861.1"/>
    </source>
</evidence>
<dbReference type="InterPro" id="IPR001096">
    <property type="entry name" value="Peptidase_C13"/>
</dbReference>
<feature type="signal peptide" evidence="10">
    <location>
        <begin position="1"/>
        <end position="26"/>
    </location>
</feature>
<dbReference type="GO" id="GO:0006624">
    <property type="term" value="P:vacuolar protein processing"/>
    <property type="evidence" value="ECO:0007669"/>
    <property type="project" value="TreeGrafter"/>
</dbReference>
<dbReference type="GO" id="GO:0051603">
    <property type="term" value="P:proteolysis involved in protein catabolic process"/>
    <property type="evidence" value="ECO:0007669"/>
    <property type="project" value="InterPro"/>
</dbReference>
<keyword evidence="4" id="KW-0378">Hydrolase</keyword>
<evidence type="ECO:0000256" key="10">
    <source>
        <dbReference type="SAM" id="SignalP"/>
    </source>
</evidence>
<feature type="region of interest" description="Disordered" evidence="9">
    <location>
        <begin position="316"/>
        <end position="348"/>
    </location>
</feature>
<dbReference type="PIRSF" id="PIRSF019663">
    <property type="entry name" value="Legumain"/>
    <property type="match status" value="1"/>
</dbReference>
<comment type="caution">
    <text evidence="12">The sequence shown here is derived from an EMBL/GenBank/DDBJ whole genome shotgun (WGS) entry which is preliminary data.</text>
</comment>
<dbReference type="Gene3D" id="1.10.132.130">
    <property type="match status" value="1"/>
</dbReference>
<dbReference type="Gene3D" id="3.40.50.1460">
    <property type="match status" value="1"/>
</dbReference>
<feature type="compositionally biased region" description="Basic residues" evidence="9">
    <location>
        <begin position="326"/>
        <end position="343"/>
    </location>
</feature>
<dbReference type="GO" id="GO:0004197">
    <property type="term" value="F:cysteine-type endopeptidase activity"/>
    <property type="evidence" value="ECO:0007669"/>
    <property type="project" value="InterPro"/>
</dbReference>
<dbReference type="GO" id="GO:0005773">
    <property type="term" value="C:vacuole"/>
    <property type="evidence" value="ECO:0007669"/>
    <property type="project" value="GOC"/>
</dbReference>
<evidence type="ECO:0000256" key="1">
    <source>
        <dbReference type="ARBA" id="ARBA00009941"/>
    </source>
</evidence>
<dbReference type="Proteomes" id="UP001153076">
    <property type="component" value="Unassembled WGS sequence"/>
</dbReference>
<dbReference type="PIRSF" id="PIRSF500139">
    <property type="entry name" value="AE"/>
    <property type="match status" value="1"/>
</dbReference>
<feature type="domain" description="Legumain prodomain" evidence="11">
    <location>
        <begin position="379"/>
        <end position="475"/>
    </location>
</feature>
<proteinExistence type="inferred from homology"/>
<dbReference type="PANTHER" id="PTHR12000:SF50">
    <property type="entry name" value="VACUOLAR-PROCESSING ENZYME GAMMA-ISOZYME"/>
    <property type="match status" value="1"/>
</dbReference>
<dbReference type="Pfam" id="PF01650">
    <property type="entry name" value="Peptidase_C13"/>
    <property type="match status" value="1"/>
</dbReference>
<dbReference type="OrthoDB" id="192611at2759"/>
<evidence type="ECO:0000313" key="13">
    <source>
        <dbReference type="Proteomes" id="UP001153076"/>
    </source>
</evidence>
<keyword evidence="3 10" id="KW-0732">Signal</keyword>
<dbReference type="FunFam" id="3.40.50.1460:FF:000005">
    <property type="entry name" value="Vacuolar-processing enzyme beta-isozyme"/>
    <property type="match status" value="1"/>
</dbReference>
<name>A0A9Q1QPD1_9CARY</name>
<evidence type="ECO:0000256" key="8">
    <source>
        <dbReference type="PIRSR" id="PIRSR019663-1"/>
    </source>
</evidence>
<gene>
    <name evidence="12" type="ORF">Cgig2_011482</name>
</gene>
<dbReference type="InterPro" id="IPR046427">
    <property type="entry name" value="Legumain_prodom_sf"/>
</dbReference>
<sequence length="478" mass="52350">MACFHISTIFALLLALILLTQNIAECRVTQETLNTAFGTSKGPKHSTEGTQWAVLVAGSNGYYNYRHQADICHAYQILKSGGLKDENIIVFMYDDIALNEENPKKGIIINNPNGSDVYKGVPKDYTGEAVNTHNLLAAILGNKTAIKGGSGKVVNSGPNDSIFIYYADHGSPGVLTMPTGEDLYAKDLIKTLKKKHESGTYKSMVIYVEACEAGSMFEGLLPKDWNIYVTTASNSDESSWATYCPGSDDPPPSEYDTCLGDLYSVAWMEDSDAHNFQTETLEQQYEVVKARTLAGGDEGSHVMQYGSVDLDKDPLSVYMGSNPSRHWTKPPRKSHSSKGKGGKGSKSSIVEQHDADILYLQQKVRKAPEGSSKRAQAQKELDEALSHRKHVDSTIEAIGEAIFGANQGFEVLKTVRPSGQPIVDDWDCFKTLVGTYEEYCGRLSTYGKKHMRVFANMCNAGVHKPQLVEAASLVCGEK</sequence>
<keyword evidence="13" id="KW-1185">Reference proteome</keyword>
<feature type="active site" description="Nucleophile" evidence="8">
    <location>
        <position position="211"/>
    </location>
</feature>
<keyword evidence="6" id="KW-1015">Disulfide bond</keyword>
<accession>A0A9Q1QPD1</accession>
<evidence type="ECO:0000256" key="6">
    <source>
        <dbReference type="ARBA" id="ARBA00023157"/>
    </source>
</evidence>
<evidence type="ECO:0000256" key="3">
    <source>
        <dbReference type="ARBA" id="ARBA00022729"/>
    </source>
</evidence>
<evidence type="ECO:0000256" key="5">
    <source>
        <dbReference type="ARBA" id="ARBA00022807"/>
    </source>
</evidence>
<keyword evidence="7" id="KW-0325">Glycoprotein</keyword>
<keyword evidence="5" id="KW-0788">Thiol protease</keyword>
<dbReference type="Pfam" id="PF20985">
    <property type="entry name" value="Legum_prodom"/>
    <property type="match status" value="1"/>
</dbReference>
<evidence type="ECO:0000256" key="7">
    <source>
        <dbReference type="ARBA" id="ARBA00023180"/>
    </source>
</evidence>
<dbReference type="EMBL" id="JAKOGI010000027">
    <property type="protein sequence ID" value="KAJ8448861.1"/>
    <property type="molecule type" value="Genomic_DNA"/>
</dbReference>
<dbReference type="FunFam" id="1.10.132.130:FF:000001">
    <property type="entry name" value="Vacuolar-processing enzyme beta-isozyme"/>
    <property type="match status" value="1"/>
</dbReference>
<feature type="active site" evidence="8">
    <location>
        <position position="169"/>
    </location>
</feature>
<evidence type="ECO:0000256" key="9">
    <source>
        <dbReference type="SAM" id="MobiDB-lite"/>
    </source>
</evidence>
<dbReference type="InterPro" id="IPR043577">
    <property type="entry name" value="AE"/>
</dbReference>
<organism evidence="12 13">
    <name type="scientific">Carnegiea gigantea</name>
    <dbReference type="NCBI Taxonomy" id="171969"/>
    <lineage>
        <taxon>Eukaryota</taxon>
        <taxon>Viridiplantae</taxon>
        <taxon>Streptophyta</taxon>
        <taxon>Embryophyta</taxon>
        <taxon>Tracheophyta</taxon>
        <taxon>Spermatophyta</taxon>
        <taxon>Magnoliopsida</taxon>
        <taxon>eudicotyledons</taxon>
        <taxon>Gunneridae</taxon>
        <taxon>Pentapetalae</taxon>
        <taxon>Caryophyllales</taxon>
        <taxon>Cactineae</taxon>
        <taxon>Cactaceae</taxon>
        <taxon>Cactoideae</taxon>
        <taxon>Echinocereeae</taxon>
        <taxon>Carnegiea</taxon>
    </lineage>
</organism>
<comment type="similarity">
    <text evidence="1">Belongs to the peptidase C13 family.</text>
</comment>
<reference evidence="12" key="1">
    <citation type="submission" date="2022-04" db="EMBL/GenBank/DDBJ databases">
        <title>Carnegiea gigantea Genome sequencing and assembly v2.</title>
        <authorList>
            <person name="Copetti D."/>
            <person name="Sanderson M.J."/>
            <person name="Burquez A."/>
            <person name="Wojciechowski M.F."/>
        </authorList>
    </citation>
    <scope>NUCLEOTIDE SEQUENCE</scope>
    <source>
        <strain evidence="12">SGP5-SGP5p</strain>
        <tissue evidence="12">Aerial part</tissue>
    </source>
</reference>
<dbReference type="AlphaFoldDB" id="A0A9Q1QPD1"/>
<protein>
    <recommendedName>
        <fullName evidence="11">Legumain prodomain domain-containing protein</fullName>
    </recommendedName>
</protein>
<keyword evidence="2" id="KW-0645">Protease</keyword>
<evidence type="ECO:0000256" key="4">
    <source>
        <dbReference type="ARBA" id="ARBA00022801"/>
    </source>
</evidence>
<dbReference type="CDD" id="cd21115">
    <property type="entry name" value="legumain_C"/>
    <property type="match status" value="1"/>
</dbReference>
<dbReference type="PANTHER" id="PTHR12000">
    <property type="entry name" value="HEMOGLOBINASE FAMILY MEMBER"/>
    <property type="match status" value="1"/>
</dbReference>
<dbReference type="InterPro" id="IPR048501">
    <property type="entry name" value="Legum_prodom"/>
</dbReference>
<feature type="chain" id="PRO_5040414704" description="Legumain prodomain domain-containing protein" evidence="10">
    <location>
        <begin position="27"/>
        <end position="478"/>
    </location>
</feature>